<feature type="domain" description="RNase H type-1" evidence="1">
    <location>
        <begin position="164"/>
        <end position="247"/>
    </location>
</feature>
<accession>A0A6N2K9V4</accession>
<dbReference type="PANTHER" id="PTHR47723:SF19">
    <property type="entry name" value="POLYNUCLEOTIDYL TRANSFERASE, RIBONUCLEASE H-LIKE SUPERFAMILY PROTEIN"/>
    <property type="match status" value="1"/>
</dbReference>
<dbReference type="GO" id="GO:0003676">
    <property type="term" value="F:nucleic acid binding"/>
    <property type="evidence" value="ECO:0007669"/>
    <property type="project" value="InterPro"/>
</dbReference>
<organism evidence="2">
    <name type="scientific">Salix viminalis</name>
    <name type="common">Common osier</name>
    <name type="synonym">Basket willow</name>
    <dbReference type="NCBI Taxonomy" id="40686"/>
    <lineage>
        <taxon>Eukaryota</taxon>
        <taxon>Viridiplantae</taxon>
        <taxon>Streptophyta</taxon>
        <taxon>Embryophyta</taxon>
        <taxon>Tracheophyta</taxon>
        <taxon>Spermatophyta</taxon>
        <taxon>Magnoliopsida</taxon>
        <taxon>eudicotyledons</taxon>
        <taxon>Gunneridae</taxon>
        <taxon>Pentapetalae</taxon>
        <taxon>rosids</taxon>
        <taxon>fabids</taxon>
        <taxon>Malpighiales</taxon>
        <taxon>Salicaceae</taxon>
        <taxon>Saliceae</taxon>
        <taxon>Salix</taxon>
    </lineage>
</organism>
<dbReference type="InterPro" id="IPR002156">
    <property type="entry name" value="RNaseH_domain"/>
</dbReference>
<dbReference type="Pfam" id="PF13456">
    <property type="entry name" value="RVT_3"/>
    <property type="match status" value="1"/>
</dbReference>
<dbReference type="EMBL" id="CAADRP010000180">
    <property type="protein sequence ID" value="VFU24455.1"/>
    <property type="molecule type" value="Genomic_DNA"/>
</dbReference>
<dbReference type="InterPro" id="IPR044730">
    <property type="entry name" value="RNase_H-like_dom_plant"/>
</dbReference>
<dbReference type="InterPro" id="IPR053151">
    <property type="entry name" value="RNase_H-like"/>
</dbReference>
<dbReference type="InterPro" id="IPR012337">
    <property type="entry name" value="RNaseH-like_sf"/>
</dbReference>
<gene>
    <name evidence="2" type="ORF">SVIM_LOCUS46363</name>
</gene>
<protein>
    <recommendedName>
        <fullName evidence="1">RNase H type-1 domain-containing protein</fullName>
    </recommendedName>
</protein>
<dbReference type="InterPro" id="IPR036397">
    <property type="entry name" value="RNaseH_sf"/>
</dbReference>
<dbReference type="GO" id="GO:0004523">
    <property type="term" value="F:RNA-DNA hybrid ribonuclease activity"/>
    <property type="evidence" value="ECO:0007669"/>
    <property type="project" value="InterPro"/>
</dbReference>
<dbReference type="CDD" id="cd06222">
    <property type="entry name" value="RNase_H_like"/>
    <property type="match status" value="1"/>
</dbReference>
<dbReference type="SUPFAM" id="SSF53098">
    <property type="entry name" value="Ribonuclease H-like"/>
    <property type="match status" value="1"/>
</dbReference>
<name>A0A6N2K9V4_SALVM</name>
<sequence>MDSKGNWKWDVFAHLIHVQIVMGIASYISPAQDGITNTMVWDLSSHGQFTVQTTYMVLKERGLWMETLLPYLKAYLVVKRHGAYQSVYMDLETLTHALRDCPKAHKIWEVFVKEYASWGLAAGIWCSTMGHWFGTVLAIKKMVRDTKIIQSGNGEGYNNTEIEQVVTAELWAIYVGLQITWDRGFRKMILESNSRVIIGLINGDRVSVDRNYNPIMQIEGILRRDLEVTTIHVYKETNCVADWLANYGLTRDLLDRGSYVLEEPPSKTLSFVVL</sequence>
<dbReference type="PANTHER" id="PTHR47723">
    <property type="entry name" value="OS05G0353850 PROTEIN"/>
    <property type="match status" value="1"/>
</dbReference>
<dbReference type="AlphaFoldDB" id="A0A6N2K9V4"/>
<evidence type="ECO:0000259" key="1">
    <source>
        <dbReference type="Pfam" id="PF13456"/>
    </source>
</evidence>
<dbReference type="Gene3D" id="3.30.420.10">
    <property type="entry name" value="Ribonuclease H-like superfamily/Ribonuclease H"/>
    <property type="match status" value="1"/>
</dbReference>
<proteinExistence type="predicted"/>
<evidence type="ECO:0000313" key="2">
    <source>
        <dbReference type="EMBL" id="VFU24455.1"/>
    </source>
</evidence>
<reference evidence="2" key="1">
    <citation type="submission" date="2019-03" db="EMBL/GenBank/DDBJ databases">
        <authorList>
            <person name="Mank J."/>
            <person name="Almeida P."/>
        </authorList>
    </citation>
    <scope>NUCLEOTIDE SEQUENCE</scope>
    <source>
        <strain evidence="2">78183</strain>
    </source>
</reference>